<evidence type="ECO:0000256" key="1">
    <source>
        <dbReference type="SAM" id="MobiDB-lite"/>
    </source>
</evidence>
<sequence length="217" mass="22776">MTAATARPQTAMKRLAGALAFVCMVLFLLAIEQRHAVAAWDTVRTGAGPAARSVADWAARGFEDLRSTVARQTAAWTESRAVGSDGVGTGEPAGEATRPTAGGTMTMVGAELRFGNGEVLHTRPLRIAWGRDAFAPGQTFAARLAVPADAQIELREVVAPTPALPATPSSLCGDQPARAAAVVQRRDRVDLMLFRTRTIGPATPAGSLCGVWSFPVR</sequence>
<dbReference type="RefSeq" id="WP_183253742.1">
    <property type="nucleotide sequence ID" value="NZ_BAAAFF010000005.1"/>
</dbReference>
<accession>A0A7W8MHD8</accession>
<evidence type="ECO:0000313" key="3">
    <source>
        <dbReference type="Proteomes" id="UP000566663"/>
    </source>
</evidence>
<organism evidence="2 3">
    <name type="scientific">Brevundimonas basaltis</name>
    <dbReference type="NCBI Taxonomy" id="472166"/>
    <lineage>
        <taxon>Bacteria</taxon>
        <taxon>Pseudomonadati</taxon>
        <taxon>Pseudomonadota</taxon>
        <taxon>Alphaproteobacteria</taxon>
        <taxon>Caulobacterales</taxon>
        <taxon>Caulobacteraceae</taxon>
        <taxon>Brevundimonas</taxon>
    </lineage>
</organism>
<feature type="region of interest" description="Disordered" evidence="1">
    <location>
        <begin position="80"/>
        <end position="102"/>
    </location>
</feature>
<dbReference type="EMBL" id="JACHFZ010000002">
    <property type="protein sequence ID" value="MBB5291901.1"/>
    <property type="molecule type" value="Genomic_DNA"/>
</dbReference>
<proteinExistence type="predicted"/>
<evidence type="ECO:0000313" key="2">
    <source>
        <dbReference type="EMBL" id="MBB5291901.1"/>
    </source>
</evidence>
<protein>
    <submittedName>
        <fullName evidence="2">Uncharacterized protein</fullName>
    </submittedName>
</protein>
<comment type="caution">
    <text evidence="2">The sequence shown here is derived from an EMBL/GenBank/DDBJ whole genome shotgun (WGS) entry which is preliminary data.</text>
</comment>
<gene>
    <name evidence="2" type="ORF">HNQ67_001415</name>
</gene>
<dbReference type="Proteomes" id="UP000566663">
    <property type="component" value="Unassembled WGS sequence"/>
</dbReference>
<reference evidence="2 3" key="1">
    <citation type="submission" date="2020-08" db="EMBL/GenBank/DDBJ databases">
        <title>Genomic Encyclopedia of Type Strains, Phase IV (KMG-IV): sequencing the most valuable type-strain genomes for metagenomic binning, comparative biology and taxonomic classification.</title>
        <authorList>
            <person name="Goeker M."/>
        </authorList>
    </citation>
    <scope>NUCLEOTIDE SEQUENCE [LARGE SCALE GENOMIC DNA]</scope>
    <source>
        <strain evidence="2 3">DSM 25335</strain>
    </source>
</reference>
<dbReference type="AlphaFoldDB" id="A0A7W8MHD8"/>
<keyword evidence="3" id="KW-1185">Reference proteome</keyword>
<name>A0A7W8MHD8_9CAUL</name>